<dbReference type="FunFam" id="3.10.20.370:FF:000001">
    <property type="entry name" value="Retrovirus-related Pol polyprotein from transposon 17.6-like protein"/>
    <property type="match status" value="1"/>
</dbReference>
<dbReference type="CDD" id="cd01647">
    <property type="entry name" value="RT_LTR"/>
    <property type="match status" value="1"/>
</dbReference>
<keyword evidence="3" id="KW-0548">Nucleotidyltransferase</keyword>
<dbReference type="GO" id="GO:0004190">
    <property type="term" value="F:aspartic-type endopeptidase activity"/>
    <property type="evidence" value="ECO:0007669"/>
    <property type="project" value="InterPro"/>
</dbReference>
<reference evidence="13" key="2">
    <citation type="journal article" date="2017" name="Front. Cell. Infect. Microbiol.">
        <title>Analysis of the Salivary Gland Transcriptome of Unfed and Partially Fed Amblyomma sculptum Ticks and Descriptive Proteome of the Saliva.</title>
        <authorList>
            <person name="Esteves E."/>
            <person name="Maruyama S.R."/>
            <person name="Kawahara R."/>
            <person name="Fujita A."/>
            <person name="Martins L.A."/>
            <person name="Righi A.A."/>
            <person name="Costa F.B."/>
            <person name="Palmisano G."/>
            <person name="Labruna M.B."/>
            <person name="Sa-Nunes A."/>
            <person name="Ribeiro J.M.C."/>
            <person name="Fogaca A.C."/>
        </authorList>
    </citation>
    <scope>NUCLEOTIDE SEQUENCE</scope>
</reference>
<dbReference type="Gene3D" id="3.10.20.370">
    <property type="match status" value="1"/>
</dbReference>
<dbReference type="SUPFAM" id="SSF56672">
    <property type="entry name" value="DNA/RNA polymerases"/>
    <property type="match status" value="1"/>
</dbReference>
<sequence>LKDDECSDYESVKAAVLSELKLTPVEYLDRFERAAKRKEETWAQFASRVKTYFHYYLRSREADTKEDVVALVVTDRMKASLSTEGLEYVRLREGEKWAKPDELSQMLQTFEQAKGKGRAVRPTTAHAEKERSPCPPSSSDIKRLAQCYVCRAGGHRAKDCPRAAQNAQTNDRRARAQKVAVASANAPETAGSAYSHRTLVAEIKSPRSPEEVRKSKLQQVEIECGGVPTTAIIDTGSEITVVRESLVPDASHEPSGKIKLVSAFGETVEAKLVTLAISMRRRPTLVARPEAVRVVCAITGKLAEGVDCLLSREDWELLAQCEHSNEAVARSDAHVTAGPTTASCTVVRETLEPVSTTGAAHANDSQAGEPENKELAVTSGEQHEEGDGCPAEVRRSTRDDEDEAPEQRESFHSAQLSDESLKKAWADAKIGKGGMFIADGLLYHWDSVAGTKVKQLALPVARREEVLSLAHESLWGGHLGPKKTKARIKYSFFWPGLEADVAQLCKTCHACQVRSDRRLRDRVPITPLTRPDHPFQVVNVDIIGPIDTPSGRGHRYALCLVDLCTRWPEVVCLRSLTARATCDALLAIFSRTGIPEVVCSDQGTNFTAQLTREMLAKLGCAPRFSTPEHPESNGTVERWNRVLKNMLFHVIQKDPKNWDRLVPFVLWAYREVPHDTTGVAPFRLLYGRNPTGPLAILQRTWTGEQPLPDTLREEPAKYLRQLREQLEIAAEVAGLTASARQGSYAQAYNRQARNKVFNVGDQVLLFDTDRESKLAPKWLGPYVITARERQNSYRIETGARTSPLVHANRLRPYYARVSHVGVIFDEDTDFGEIECTPRPASARSGAFPIEWEKLEHLDSQQRADIAKLFGGYSDLFNETPGAAEVGLHKIELHDGYQPKRAFPYRVPALLRDEVGRQVNELLDLGLIYPVESEHAHPVVCVGKKDGSVRMCIDYRALNAATRTDAFPMTPPQELIMRVGSAKFITLVDLRRGYWQVPVALESQHLTAFVTHEGQYAWRVMPFGLKNAAATFQRMMNTLLSRHQSYAAAYLDDIAIFSASWQQHLKHLSIVLGLLREAKLKVSPEKCQIAQAQIKYLGHVVGGGTHGPDPDKLAAVRDLAPPTTKKQLRSLLGLCGYYREYVENYAEVAAPLTSLTKRGVPNAIPWTREAQEAFTKLKTSLCEAAALNTPNMLKPYWLFTDASAIAAGACLAQMGDSGREEPVAFASHRFTTTQTRWSTIEREAFAIIWPLRKFDHWLFGAQVNVVSDHNPLSYLTTSTPHGAKLARWALALQRYNVVVTHRKGTCNGNADALSRVPSTSWGKEQ</sequence>
<feature type="domain" description="Integrase catalytic" evidence="12">
    <location>
        <begin position="530"/>
        <end position="689"/>
    </location>
</feature>
<keyword evidence="8" id="KW-0479">Metal-binding</keyword>
<evidence type="ECO:0000313" key="13">
    <source>
        <dbReference type="EMBL" id="JAU00830.1"/>
    </source>
</evidence>
<dbReference type="Pfam" id="PF00078">
    <property type="entry name" value="RVT_1"/>
    <property type="match status" value="1"/>
</dbReference>
<dbReference type="Pfam" id="PF00665">
    <property type="entry name" value="rve"/>
    <property type="match status" value="1"/>
</dbReference>
<dbReference type="InterPro" id="IPR043502">
    <property type="entry name" value="DNA/RNA_pol_sf"/>
</dbReference>
<keyword evidence="6" id="KW-0378">Hydrolase</keyword>
<evidence type="ECO:0000256" key="3">
    <source>
        <dbReference type="ARBA" id="ARBA00022695"/>
    </source>
</evidence>
<dbReference type="Gene3D" id="3.30.420.10">
    <property type="entry name" value="Ribonuclease H-like superfamily/Ribonuclease H"/>
    <property type="match status" value="1"/>
</dbReference>
<dbReference type="InterPro" id="IPR001878">
    <property type="entry name" value="Znf_CCHC"/>
</dbReference>
<evidence type="ECO:0000256" key="2">
    <source>
        <dbReference type="ARBA" id="ARBA00022679"/>
    </source>
</evidence>
<name>A0A1E1XP57_AMBSC</name>
<keyword evidence="5" id="KW-0255">Endonuclease</keyword>
<dbReference type="Gene3D" id="1.10.4020.10">
    <property type="entry name" value="DNA breaking-rejoining enzymes"/>
    <property type="match status" value="1"/>
</dbReference>
<dbReference type="InterPro" id="IPR041588">
    <property type="entry name" value="Integrase_H2C2"/>
</dbReference>
<dbReference type="FunFam" id="3.30.70.270:FF:000020">
    <property type="entry name" value="Transposon Tf2-6 polyprotein-like Protein"/>
    <property type="match status" value="1"/>
</dbReference>
<feature type="region of interest" description="Disordered" evidence="9">
    <location>
        <begin position="112"/>
        <end position="137"/>
    </location>
</feature>
<evidence type="ECO:0000259" key="11">
    <source>
        <dbReference type="PROSITE" id="PS50878"/>
    </source>
</evidence>
<dbReference type="PANTHER" id="PTHR37984">
    <property type="entry name" value="PROTEIN CBG26694"/>
    <property type="match status" value="1"/>
</dbReference>
<dbReference type="GO" id="GO:0003676">
    <property type="term" value="F:nucleic acid binding"/>
    <property type="evidence" value="ECO:0007669"/>
    <property type="project" value="InterPro"/>
</dbReference>
<dbReference type="PROSITE" id="PS50994">
    <property type="entry name" value="INTEGRASE"/>
    <property type="match status" value="1"/>
</dbReference>
<evidence type="ECO:0000256" key="6">
    <source>
        <dbReference type="ARBA" id="ARBA00022801"/>
    </source>
</evidence>
<keyword evidence="8" id="KW-0863">Zinc-finger</keyword>
<dbReference type="Gene3D" id="3.10.10.10">
    <property type="entry name" value="HIV Type 1 Reverse Transcriptase, subunit A, domain 1"/>
    <property type="match status" value="1"/>
</dbReference>
<keyword evidence="4" id="KW-0540">Nuclease</keyword>
<evidence type="ECO:0000256" key="4">
    <source>
        <dbReference type="ARBA" id="ARBA00022722"/>
    </source>
</evidence>
<dbReference type="SUPFAM" id="SSF50630">
    <property type="entry name" value="Acid proteases"/>
    <property type="match status" value="1"/>
</dbReference>
<dbReference type="Gene3D" id="1.10.340.70">
    <property type="match status" value="1"/>
</dbReference>
<dbReference type="GO" id="GO:0004519">
    <property type="term" value="F:endonuclease activity"/>
    <property type="evidence" value="ECO:0007669"/>
    <property type="project" value="UniProtKB-KW"/>
</dbReference>
<dbReference type="InterPro" id="IPR043128">
    <property type="entry name" value="Rev_trsase/Diguanyl_cyclase"/>
</dbReference>
<feature type="non-terminal residue" evidence="13">
    <location>
        <position position="1"/>
    </location>
</feature>
<dbReference type="Pfam" id="PF17917">
    <property type="entry name" value="RT_RNaseH"/>
    <property type="match status" value="1"/>
</dbReference>
<dbReference type="GO" id="GO:0008270">
    <property type="term" value="F:zinc ion binding"/>
    <property type="evidence" value="ECO:0007669"/>
    <property type="project" value="UniProtKB-KW"/>
</dbReference>
<dbReference type="InterPro" id="IPR038269">
    <property type="entry name" value="SCAN_sf"/>
</dbReference>
<feature type="domain" description="Reverse transcriptase" evidence="11">
    <location>
        <begin position="922"/>
        <end position="1100"/>
    </location>
</feature>
<dbReference type="Pfam" id="PF17921">
    <property type="entry name" value="Integrase_H2C2"/>
    <property type="match status" value="1"/>
</dbReference>
<dbReference type="PANTHER" id="PTHR37984:SF5">
    <property type="entry name" value="PROTEIN NYNRIN-LIKE"/>
    <property type="match status" value="1"/>
</dbReference>
<dbReference type="PROSITE" id="PS00141">
    <property type="entry name" value="ASP_PROTEASE"/>
    <property type="match status" value="1"/>
</dbReference>
<dbReference type="Gene3D" id="3.30.70.270">
    <property type="match status" value="2"/>
</dbReference>
<dbReference type="GO" id="GO:0003964">
    <property type="term" value="F:RNA-directed DNA polymerase activity"/>
    <property type="evidence" value="ECO:0007669"/>
    <property type="project" value="UniProtKB-KW"/>
</dbReference>
<dbReference type="FunFam" id="3.30.420.10:FF:000215">
    <property type="entry name" value="Polyprotein of viral origin, putative"/>
    <property type="match status" value="1"/>
</dbReference>
<dbReference type="EC" id="2.7.7.49" evidence="1"/>
<evidence type="ECO:0000259" key="12">
    <source>
        <dbReference type="PROSITE" id="PS50994"/>
    </source>
</evidence>
<dbReference type="InterPro" id="IPR050951">
    <property type="entry name" value="Retrovirus_Pol_polyprotein"/>
</dbReference>
<feature type="compositionally biased region" description="Basic and acidic residues" evidence="9">
    <location>
        <begin position="381"/>
        <end position="398"/>
    </location>
</feature>
<keyword evidence="7" id="KW-0695">RNA-directed DNA polymerase</keyword>
<feature type="compositionally biased region" description="Polar residues" evidence="9">
    <location>
        <begin position="355"/>
        <end position="366"/>
    </location>
</feature>
<dbReference type="CDD" id="cd09274">
    <property type="entry name" value="RNase_HI_RT_Ty3"/>
    <property type="match status" value="1"/>
</dbReference>
<evidence type="ECO:0000256" key="5">
    <source>
        <dbReference type="ARBA" id="ARBA00022759"/>
    </source>
</evidence>
<dbReference type="PROSITE" id="PS50158">
    <property type="entry name" value="ZF_CCHC"/>
    <property type="match status" value="1"/>
</dbReference>
<reference evidence="13" key="1">
    <citation type="submission" date="2016-09" db="EMBL/GenBank/DDBJ databases">
        <authorList>
            <person name="Capua I."/>
            <person name="De Benedictis P."/>
            <person name="Joannis T."/>
            <person name="Lombin L.H."/>
            <person name="Cattoli G."/>
        </authorList>
    </citation>
    <scope>NUCLEOTIDE SEQUENCE</scope>
</reference>
<accession>A0A1E1XP57</accession>
<evidence type="ECO:0000256" key="7">
    <source>
        <dbReference type="ARBA" id="ARBA00022918"/>
    </source>
</evidence>
<evidence type="ECO:0000256" key="8">
    <source>
        <dbReference type="PROSITE-ProRule" id="PRU00047"/>
    </source>
</evidence>
<dbReference type="SUPFAM" id="SSF47353">
    <property type="entry name" value="Retrovirus capsid dimerization domain-like"/>
    <property type="match status" value="1"/>
</dbReference>
<evidence type="ECO:0000259" key="10">
    <source>
        <dbReference type="PROSITE" id="PS50158"/>
    </source>
</evidence>
<feature type="region of interest" description="Disordered" evidence="9">
    <location>
        <begin position="355"/>
        <end position="416"/>
    </location>
</feature>
<dbReference type="InterPro" id="IPR036397">
    <property type="entry name" value="RNaseH_sf"/>
</dbReference>
<dbReference type="InterPro" id="IPR001584">
    <property type="entry name" value="Integrase_cat-core"/>
</dbReference>
<protein>
    <recommendedName>
        <fullName evidence="1">RNA-directed DNA polymerase</fullName>
        <ecNumber evidence="1">2.7.7.49</ecNumber>
    </recommendedName>
</protein>
<evidence type="ECO:0000256" key="1">
    <source>
        <dbReference type="ARBA" id="ARBA00012493"/>
    </source>
</evidence>
<dbReference type="GO" id="GO:0006508">
    <property type="term" value="P:proteolysis"/>
    <property type="evidence" value="ECO:0007669"/>
    <property type="project" value="InterPro"/>
</dbReference>
<dbReference type="SUPFAM" id="SSF53098">
    <property type="entry name" value="Ribonuclease H-like"/>
    <property type="match status" value="1"/>
</dbReference>
<proteinExistence type="evidence at transcript level"/>
<dbReference type="InterPro" id="IPR021109">
    <property type="entry name" value="Peptidase_aspartic_dom_sf"/>
</dbReference>
<dbReference type="InterPro" id="IPR041373">
    <property type="entry name" value="RT_RNaseH"/>
</dbReference>
<evidence type="ECO:0000256" key="9">
    <source>
        <dbReference type="SAM" id="MobiDB-lite"/>
    </source>
</evidence>
<dbReference type="PROSITE" id="PS50878">
    <property type="entry name" value="RT_POL"/>
    <property type="match status" value="1"/>
</dbReference>
<keyword evidence="8" id="KW-0862">Zinc</keyword>
<dbReference type="FunFam" id="1.10.340.70:FF:000001">
    <property type="entry name" value="Retrovirus-related Pol polyprotein from transposon gypsy-like Protein"/>
    <property type="match status" value="1"/>
</dbReference>
<dbReference type="EMBL" id="GFAA01002605">
    <property type="protein sequence ID" value="JAU00830.1"/>
    <property type="molecule type" value="mRNA"/>
</dbReference>
<dbReference type="InterPro" id="IPR000477">
    <property type="entry name" value="RT_dom"/>
</dbReference>
<organism evidence="13">
    <name type="scientific">Amblyomma sculptum</name>
    <name type="common">Tick</name>
    <dbReference type="NCBI Taxonomy" id="1581419"/>
    <lineage>
        <taxon>Eukaryota</taxon>
        <taxon>Metazoa</taxon>
        <taxon>Ecdysozoa</taxon>
        <taxon>Arthropoda</taxon>
        <taxon>Chelicerata</taxon>
        <taxon>Arachnida</taxon>
        <taxon>Acari</taxon>
        <taxon>Parasitiformes</taxon>
        <taxon>Ixodida</taxon>
        <taxon>Ixodoidea</taxon>
        <taxon>Ixodidae</taxon>
        <taxon>Amblyomminae</taxon>
        <taxon>Amblyomma</taxon>
    </lineage>
</organism>
<dbReference type="GO" id="GO:0042575">
    <property type="term" value="C:DNA polymerase complex"/>
    <property type="evidence" value="ECO:0007669"/>
    <property type="project" value="UniProtKB-ARBA"/>
</dbReference>
<keyword evidence="2" id="KW-0808">Transferase</keyword>
<dbReference type="GO" id="GO:0015074">
    <property type="term" value="P:DNA integration"/>
    <property type="evidence" value="ECO:0007669"/>
    <property type="project" value="InterPro"/>
</dbReference>
<feature type="domain" description="CCHC-type" evidence="10">
    <location>
        <begin position="147"/>
        <end position="162"/>
    </location>
</feature>
<dbReference type="InterPro" id="IPR001969">
    <property type="entry name" value="Aspartic_peptidase_AS"/>
</dbReference>
<dbReference type="InterPro" id="IPR012337">
    <property type="entry name" value="RNaseH-like_sf"/>
</dbReference>